<name>A0A381SRX6_9ZZZZ</name>
<reference evidence="1" key="1">
    <citation type="submission" date="2018-05" db="EMBL/GenBank/DDBJ databases">
        <authorList>
            <person name="Lanie J.A."/>
            <person name="Ng W.-L."/>
            <person name="Kazmierczak K.M."/>
            <person name="Andrzejewski T.M."/>
            <person name="Davidsen T.M."/>
            <person name="Wayne K.J."/>
            <person name="Tettelin H."/>
            <person name="Glass J.I."/>
            <person name="Rusch D."/>
            <person name="Podicherti R."/>
            <person name="Tsui H.-C.T."/>
            <person name="Winkler M.E."/>
        </authorList>
    </citation>
    <scope>NUCLEOTIDE SEQUENCE</scope>
</reference>
<sequence length="272" mass="32067">MKKLLTVRELRNIYRPDEVLAAMREAFSQHRERIIKLFSDRNCPLSRYKQRKQISFLESEDESNKTLIEEIADTLQDSVYFMLLTKKERTRITQRMRSFESKMVENQLARINLLLEDDQLGSSTPWTGKERINKGSNRHRGLDMAFEILRVIKSDLEAENLYWKDVSRAGHLTGLQISMSRFFVRLKEIGMGQKDQITIVQQLFDEFGMDWEEGDRENIKVSLQQPGLAIQENQNRELRSSTNVTFSKYLSNEVLKDLSDLSTIYKTQLRRF</sequence>
<gene>
    <name evidence="1" type="ORF">METZ01_LOCUS59093</name>
</gene>
<organism evidence="1">
    <name type="scientific">marine metagenome</name>
    <dbReference type="NCBI Taxonomy" id="408172"/>
    <lineage>
        <taxon>unclassified sequences</taxon>
        <taxon>metagenomes</taxon>
        <taxon>ecological metagenomes</taxon>
    </lineage>
</organism>
<accession>A0A381SRX6</accession>
<proteinExistence type="predicted"/>
<dbReference type="EMBL" id="UINC01003428">
    <property type="protein sequence ID" value="SVA06239.1"/>
    <property type="molecule type" value="Genomic_DNA"/>
</dbReference>
<protein>
    <submittedName>
        <fullName evidence="1">Uncharacterized protein</fullName>
    </submittedName>
</protein>
<dbReference type="AlphaFoldDB" id="A0A381SRX6"/>
<evidence type="ECO:0000313" key="1">
    <source>
        <dbReference type="EMBL" id="SVA06239.1"/>
    </source>
</evidence>